<evidence type="ECO:0000313" key="3">
    <source>
        <dbReference type="Proteomes" id="UP000485880"/>
    </source>
</evidence>
<dbReference type="AlphaFoldDB" id="A0A8B6MCR6"/>
<feature type="region of interest" description="Disordered" evidence="1">
    <location>
        <begin position="1"/>
        <end position="38"/>
    </location>
</feature>
<keyword evidence="3" id="KW-1185">Reference proteome</keyword>
<evidence type="ECO:0000256" key="1">
    <source>
        <dbReference type="SAM" id="MobiDB-lite"/>
    </source>
</evidence>
<proteinExistence type="predicted"/>
<sequence>MIGLTKKEARRSVDAVQKALKAGHAPPNGKSESGKSAVSVAAAALGIAPSTLFSRVKAGGPCERLHALPVNWSLATPAPEAAPPPPPADPIEVRRLKDRVRAEATGRQIAERRLADGEAIREALFRLTAAPLDPPSWNPKPDRPDGKVGEAIILPISDIHMGEVIDLDQMGGRNSYNVKIARRRIERLFASAVKLATVHWSGPKPSAIFVPLMGDLVSGEIHEELAKTNDLLAIPAVRAVSEALVAGLDLLVREFPATPIHVISVPGNHGRTTRKPESKGFALNSYDTLVAWTIESWYAAKGAKQISFSAPASGDALINILGWNVLLTHGDRIGSRGGAGFVGVSATATRGMKKLIEDYAAEGVILDTIIVGHFHSPMELEYGFVNGSLPGPSEYGRSLRMRSHPASQWMLSVHPRRGIARRWKIMVGDPSEGSIYKGRA</sequence>
<reference evidence="2 3" key="1">
    <citation type="submission" date="2019-05" db="EMBL/GenBank/DDBJ databases">
        <authorList>
            <person name="Farhan Ul Haque M."/>
        </authorList>
    </citation>
    <scope>NUCLEOTIDE SEQUENCE [LARGE SCALE GENOMIC DNA]</scope>
    <source>
        <strain evidence="2">2</strain>
    </source>
</reference>
<accession>A0A8B6MCR6</accession>
<comment type="caution">
    <text evidence="2">The sequence shown here is derived from an EMBL/GenBank/DDBJ whole genome shotgun (WGS) entry which is preliminary data.</text>
</comment>
<evidence type="ECO:0008006" key="4">
    <source>
        <dbReference type="Google" id="ProtNLM"/>
    </source>
</evidence>
<organism evidence="2 3">
    <name type="scientific">Methylocella tundrae</name>
    <dbReference type="NCBI Taxonomy" id="227605"/>
    <lineage>
        <taxon>Bacteria</taxon>
        <taxon>Pseudomonadati</taxon>
        <taxon>Pseudomonadota</taxon>
        <taxon>Alphaproteobacteria</taxon>
        <taxon>Hyphomicrobiales</taxon>
        <taxon>Beijerinckiaceae</taxon>
        <taxon>Methylocella</taxon>
    </lineage>
</organism>
<dbReference type="InterPro" id="IPR029052">
    <property type="entry name" value="Metallo-depent_PP-like"/>
</dbReference>
<gene>
    <name evidence="2" type="ORF">MPC4_80126</name>
</gene>
<dbReference type="Proteomes" id="UP000485880">
    <property type="component" value="Unassembled WGS sequence"/>
</dbReference>
<dbReference type="EMBL" id="CABFMQ020000142">
    <property type="protein sequence ID" value="VTZ52455.1"/>
    <property type="molecule type" value="Genomic_DNA"/>
</dbReference>
<evidence type="ECO:0000313" key="2">
    <source>
        <dbReference type="EMBL" id="VTZ52455.1"/>
    </source>
</evidence>
<dbReference type="SUPFAM" id="SSF56300">
    <property type="entry name" value="Metallo-dependent phosphatases"/>
    <property type="match status" value="1"/>
</dbReference>
<protein>
    <recommendedName>
        <fullName evidence="4">Calcineurin-like phosphoesterase domain-containing protein</fullName>
    </recommendedName>
</protein>
<name>A0A8B6MCR6_METTU</name>
<dbReference type="Gene3D" id="3.60.21.10">
    <property type="match status" value="1"/>
</dbReference>
<dbReference type="RefSeq" id="WP_174514029.1">
    <property type="nucleotide sequence ID" value="NZ_CABFMQ020000142.1"/>
</dbReference>
<feature type="compositionally biased region" description="Basic and acidic residues" evidence="1">
    <location>
        <begin position="1"/>
        <end position="13"/>
    </location>
</feature>